<organism evidence="1">
    <name type="scientific">Bionectria ochroleuca</name>
    <name type="common">Gliocladium roseum</name>
    <dbReference type="NCBI Taxonomy" id="29856"/>
    <lineage>
        <taxon>Eukaryota</taxon>
        <taxon>Fungi</taxon>
        <taxon>Dikarya</taxon>
        <taxon>Ascomycota</taxon>
        <taxon>Pezizomycotina</taxon>
        <taxon>Sordariomycetes</taxon>
        <taxon>Hypocreomycetidae</taxon>
        <taxon>Hypocreales</taxon>
        <taxon>Bionectriaceae</taxon>
        <taxon>Clonostachys</taxon>
    </lineage>
</organism>
<sequence>MPDQGPLYEEIAATASPISSSASAVHHWVERQGLHRRISIAIQCDEEFVHLTLMILLRELGLIIWGKSPLKFEMKAFFQFSLHRQLVSEQRSIMLHSSPQDVSVPTIMIYFKIWMLTPSKYLLSCDHRRHVAPCC</sequence>
<dbReference type="EMBL" id="CDPU01000026">
    <property type="protein sequence ID" value="CEO51999.1"/>
    <property type="molecule type" value="Genomic_DNA"/>
</dbReference>
<evidence type="ECO:0000313" key="1">
    <source>
        <dbReference type="EMBL" id="CEO51999.1"/>
    </source>
</evidence>
<proteinExistence type="predicted"/>
<dbReference type="AlphaFoldDB" id="A0A0B7K452"/>
<reference evidence="1" key="1">
    <citation type="submission" date="2015-01" db="EMBL/GenBank/DDBJ databases">
        <authorList>
            <person name="Durling Mikael"/>
        </authorList>
    </citation>
    <scope>NUCLEOTIDE SEQUENCE</scope>
</reference>
<protein>
    <submittedName>
        <fullName evidence="1">Uncharacterized protein</fullName>
    </submittedName>
</protein>
<gene>
    <name evidence="1" type="ORF">BN869_000008057_1</name>
</gene>
<name>A0A0B7K452_BIOOC</name>
<accession>A0A0B7K452</accession>